<protein>
    <submittedName>
        <fullName evidence="2">Uncharacterized protein</fullName>
    </submittedName>
</protein>
<reference evidence="2" key="2">
    <citation type="submission" date="2023-06" db="EMBL/GenBank/DDBJ databases">
        <authorList>
            <consortium name="Lawrence Berkeley National Laboratory"/>
            <person name="Haridas S."/>
            <person name="Hensen N."/>
            <person name="Bonometti L."/>
            <person name="Westerberg I."/>
            <person name="Brannstrom I.O."/>
            <person name="Guillou S."/>
            <person name="Cros-Aarteil S."/>
            <person name="Calhoun S."/>
            <person name="Kuo A."/>
            <person name="Mondo S."/>
            <person name="Pangilinan J."/>
            <person name="Riley R."/>
            <person name="Labutti K."/>
            <person name="Andreopoulos B."/>
            <person name="Lipzen A."/>
            <person name="Chen C."/>
            <person name="Yanf M."/>
            <person name="Daum C."/>
            <person name="Ng V."/>
            <person name="Clum A."/>
            <person name="Steindorff A."/>
            <person name="Ohm R."/>
            <person name="Martin F."/>
            <person name="Silar P."/>
            <person name="Natvig D."/>
            <person name="Lalanne C."/>
            <person name="Gautier V."/>
            <person name="Ament-Velasquez S.L."/>
            <person name="Kruys A."/>
            <person name="Hutchinson M.I."/>
            <person name="Powell A.J."/>
            <person name="Barry K."/>
            <person name="Miller A.N."/>
            <person name="Grigoriev I.V."/>
            <person name="Debuchy R."/>
            <person name="Gladieux P."/>
            <person name="Thoren M.H."/>
            <person name="Johannesson H."/>
        </authorList>
    </citation>
    <scope>NUCLEOTIDE SEQUENCE</scope>
    <source>
        <strain evidence="2">CBS 958.72</strain>
    </source>
</reference>
<sequence length="392" mass="43712">MGGPRPPSTPSLYSSLSPIQEQIRPPSFDFSRYGDHIHEPEATAQAAASPAALAQPVFRLIQHLHRQACIALKKIESYSTESRSLGTVTSKLERWSELFDGQLALDLMLLKRDADGKELVYAELRQAVITVLVDIILTEEFILTELSKDGSRPDLERTPVDTVSSLAVQDARDIATSRPVSIPESADISELLLKNGRGELEAAVDDLYKLLPTIRMLRRGTMLDWEEEAAEEERKRAQRETVMRTASKESGAIDSFETRELLETMLDSWPSSSARDLTEGGDNNVKSEEGIPETAARLARKQLEVLREYKTVHAATLLGEDKEAADRLLREFIRDEARMIEGGEKSAVSRGKNPDTGTSTSVDRGKELSEKQRLDFESRISELVDQLPRSHT</sequence>
<proteinExistence type="predicted"/>
<gene>
    <name evidence="2" type="ORF">B0T24DRAFT_122199</name>
</gene>
<evidence type="ECO:0000256" key="1">
    <source>
        <dbReference type="SAM" id="MobiDB-lite"/>
    </source>
</evidence>
<reference evidence="2" key="1">
    <citation type="journal article" date="2023" name="Mol. Phylogenet. Evol.">
        <title>Genome-scale phylogeny and comparative genomics of the fungal order Sordariales.</title>
        <authorList>
            <person name="Hensen N."/>
            <person name="Bonometti L."/>
            <person name="Westerberg I."/>
            <person name="Brannstrom I.O."/>
            <person name="Guillou S."/>
            <person name="Cros-Aarteil S."/>
            <person name="Calhoun S."/>
            <person name="Haridas S."/>
            <person name="Kuo A."/>
            <person name="Mondo S."/>
            <person name="Pangilinan J."/>
            <person name="Riley R."/>
            <person name="LaButti K."/>
            <person name="Andreopoulos B."/>
            <person name="Lipzen A."/>
            <person name="Chen C."/>
            <person name="Yan M."/>
            <person name="Daum C."/>
            <person name="Ng V."/>
            <person name="Clum A."/>
            <person name="Steindorff A."/>
            <person name="Ohm R.A."/>
            <person name="Martin F."/>
            <person name="Silar P."/>
            <person name="Natvig D.O."/>
            <person name="Lalanne C."/>
            <person name="Gautier V."/>
            <person name="Ament-Velasquez S.L."/>
            <person name="Kruys A."/>
            <person name="Hutchinson M.I."/>
            <person name="Powell A.J."/>
            <person name="Barry K."/>
            <person name="Miller A.N."/>
            <person name="Grigoriev I.V."/>
            <person name="Debuchy R."/>
            <person name="Gladieux P."/>
            <person name="Hiltunen Thoren M."/>
            <person name="Johannesson H."/>
        </authorList>
    </citation>
    <scope>NUCLEOTIDE SEQUENCE</scope>
    <source>
        <strain evidence="2">CBS 958.72</strain>
    </source>
</reference>
<organism evidence="2 3">
    <name type="scientific">Lasiosphaeria ovina</name>
    <dbReference type="NCBI Taxonomy" id="92902"/>
    <lineage>
        <taxon>Eukaryota</taxon>
        <taxon>Fungi</taxon>
        <taxon>Dikarya</taxon>
        <taxon>Ascomycota</taxon>
        <taxon>Pezizomycotina</taxon>
        <taxon>Sordariomycetes</taxon>
        <taxon>Sordariomycetidae</taxon>
        <taxon>Sordariales</taxon>
        <taxon>Lasiosphaeriaceae</taxon>
        <taxon>Lasiosphaeria</taxon>
    </lineage>
</organism>
<name>A0AAE0JSN6_9PEZI</name>
<feature type="compositionally biased region" description="Basic and acidic residues" evidence="1">
    <location>
        <begin position="363"/>
        <end position="374"/>
    </location>
</feature>
<evidence type="ECO:0000313" key="2">
    <source>
        <dbReference type="EMBL" id="KAK3361064.1"/>
    </source>
</evidence>
<feature type="region of interest" description="Disordered" evidence="1">
    <location>
        <begin position="340"/>
        <end position="374"/>
    </location>
</feature>
<keyword evidence="3" id="KW-1185">Reference proteome</keyword>
<accession>A0AAE0JSN6</accession>
<dbReference type="Proteomes" id="UP001287356">
    <property type="component" value="Unassembled WGS sequence"/>
</dbReference>
<evidence type="ECO:0000313" key="3">
    <source>
        <dbReference type="Proteomes" id="UP001287356"/>
    </source>
</evidence>
<dbReference type="AlphaFoldDB" id="A0AAE0JSN6"/>
<comment type="caution">
    <text evidence="2">The sequence shown here is derived from an EMBL/GenBank/DDBJ whole genome shotgun (WGS) entry which is preliminary data.</text>
</comment>
<dbReference type="EMBL" id="JAULSN010000013">
    <property type="protein sequence ID" value="KAK3361064.1"/>
    <property type="molecule type" value="Genomic_DNA"/>
</dbReference>